<protein>
    <recommendedName>
        <fullName evidence="2">CARDB domain-containing protein</fullName>
    </recommendedName>
</protein>
<sequence>MWYDLCGRRLNVRSDSRVRTRFAPTDRRHRFAHGTHGRSTMTRDRRLGVALVALLLVGASAFGVVSVSAANKTVAGHPDLHASVTDNEFTTGTEATLDLYVQNDGVLTQGGAAEYQERVKTARSTQLSISGGSSPITVHTKQYPAGNIVDGTNGPYSIKLTVPEGTKPGTYYLNVRAQYKYTGAVNYDPEQPEYVDYQQTKTFRVPVVVRDRATFSVVNSTTNAQVNQRGTYNVTVKNTGSEVATNVVAEATSGTDALTFGSTGQSASTSVATWEPGETKTLSYSAAIADTTSVRDYSVPLHITFADADGVTREANRLVSTLRPKPEQDLDVGHVDSDLRVGTDGNVSVVVSNDGPVAIDHATVRLATSDDAITPQRDEYALGRLGVGDVATVTFPVEVSDSAESGPRQFDFTVSYKNQFNDSQQSDPLPATVPVAAERDRFVVEPVNGTLSAGGSGTVRFHVTNNGDRPVTNVNAKVYADDPISTGDDEAFVSSLAPGETETIAFSFAATGSALSKTYPVSMDFQYDDTDGETKLSDYYQVPLAVHESGGSGGPPLGLIGGIVVLLLVVGGGYVYYKRR</sequence>
<evidence type="ECO:0000256" key="1">
    <source>
        <dbReference type="SAM" id="Phobius"/>
    </source>
</evidence>
<evidence type="ECO:0000313" key="3">
    <source>
        <dbReference type="EMBL" id="GAD52473.1"/>
    </source>
</evidence>
<dbReference type="Proteomes" id="UP000016986">
    <property type="component" value="Unassembled WGS sequence"/>
</dbReference>
<keyword evidence="4" id="KW-1185">Reference proteome</keyword>
<evidence type="ECO:0000259" key="2">
    <source>
        <dbReference type="Pfam" id="PF07705"/>
    </source>
</evidence>
<accession>U3ACH1</accession>
<dbReference type="Pfam" id="PF07705">
    <property type="entry name" value="CARDB"/>
    <property type="match status" value="1"/>
</dbReference>
<gene>
    <name evidence="3" type="ORF">MBEHAL_1233</name>
</gene>
<dbReference type="AlphaFoldDB" id="U3ACH1"/>
<dbReference type="PANTHER" id="PTHR35902">
    <property type="entry name" value="S-LAYER DOMAIN-LIKE PROTEIN-RELATED"/>
    <property type="match status" value="1"/>
</dbReference>
<name>U3ACH1_9EURY</name>
<keyword evidence="1" id="KW-1133">Transmembrane helix</keyword>
<feature type="domain" description="CARDB" evidence="2">
    <location>
        <begin position="450"/>
        <end position="523"/>
    </location>
</feature>
<evidence type="ECO:0000313" key="4">
    <source>
        <dbReference type="Proteomes" id="UP000016986"/>
    </source>
</evidence>
<keyword evidence="1" id="KW-0472">Membrane</keyword>
<dbReference type="PANTHER" id="PTHR35902:SF3">
    <property type="entry name" value="NPCBM-ASSOCIATED, NEW3 DOMAIN OF ALPHA-GALACTOSIDASE"/>
    <property type="match status" value="1"/>
</dbReference>
<keyword evidence="1" id="KW-0812">Transmembrane</keyword>
<dbReference type="eggNOG" id="arCOG02079">
    <property type="taxonomic scope" value="Archaea"/>
</dbReference>
<dbReference type="InterPro" id="IPR011635">
    <property type="entry name" value="CARDB"/>
</dbReference>
<organism evidence="3 4">
    <name type="scientific">Halarchaeum acidiphilum MH1-52-1</name>
    <dbReference type="NCBI Taxonomy" id="1261545"/>
    <lineage>
        <taxon>Archaea</taxon>
        <taxon>Methanobacteriati</taxon>
        <taxon>Methanobacteriota</taxon>
        <taxon>Stenosarchaea group</taxon>
        <taxon>Halobacteria</taxon>
        <taxon>Halobacteriales</taxon>
        <taxon>Halobacteriaceae</taxon>
    </lineage>
</organism>
<feature type="transmembrane region" description="Helical" evidence="1">
    <location>
        <begin position="557"/>
        <end position="577"/>
    </location>
</feature>
<dbReference type="Gene3D" id="2.60.40.10">
    <property type="entry name" value="Immunoglobulins"/>
    <property type="match status" value="2"/>
</dbReference>
<feature type="transmembrane region" description="Helical" evidence="1">
    <location>
        <begin position="47"/>
        <end position="70"/>
    </location>
</feature>
<dbReference type="EMBL" id="BATA01000023">
    <property type="protein sequence ID" value="GAD52473.1"/>
    <property type="molecule type" value="Genomic_DNA"/>
</dbReference>
<comment type="caution">
    <text evidence="3">The sequence shown here is derived from an EMBL/GenBank/DDBJ whole genome shotgun (WGS) entry which is preliminary data.</text>
</comment>
<reference evidence="3 4" key="1">
    <citation type="submission" date="2013-09" db="EMBL/GenBank/DDBJ databases">
        <title>Whole genome sequencing of Halarchaeum acidiphilum strain MH1-52-1.</title>
        <authorList>
            <person name="Shimane Y."/>
            <person name="Minegishi H."/>
            <person name="Nishi S."/>
            <person name="Echigo A."/>
            <person name="Shuto A."/>
            <person name="Konishi M."/>
            <person name="Ito T."/>
            <person name="Ohkuma M."/>
            <person name="Ohta Y."/>
            <person name="Nagano Y."/>
            <person name="Tsubouchi T."/>
            <person name="Mori K."/>
            <person name="Usui K."/>
            <person name="Kamekura M."/>
            <person name="Usami R."/>
            <person name="Takaki Y."/>
            <person name="Hatada Y."/>
        </authorList>
    </citation>
    <scope>NUCLEOTIDE SEQUENCE [LARGE SCALE GENOMIC DNA]</scope>
    <source>
        <strain evidence="3 4">JCM 16109</strain>
    </source>
</reference>
<dbReference type="InterPro" id="IPR013783">
    <property type="entry name" value="Ig-like_fold"/>
</dbReference>
<proteinExistence type="predicted"/>